<comment type="catalytic activity">
    <reaction evidence="1">
        <text>RNA(n) + a ribonucleoside 5'-triphosphate = RNA(n+1) + diphosphate</text>
        <dbReference type="Rhea" id="RHEA:21248"/>
        <dbReference type="Rhea" id="RHEA-COMP:14527"/>
        <dbReference type="Rhea" id="RHEA-COMP:17342"/>
        <dbReference type="ChEBI" id="CHEBI:33019"/>
        <dbReference type="ChEBI" id="CHEBI:61557"/>
        <dbReference type="ChEBI" id="CHEBI:140395"/>
        <dbReference type="EC" id="2.7.7.48"/>
    </reaction>
</comment>
<sequence length="1205" mass="136338">MEVFIRDVPEQLTDFGLRNLLRPYMNEQGIKTYHCRKQQQRNVAFLVFLHVHEGRKFLLAYGQEKPPRSGPAIPAKIKILSKPIFCVISNKSPNIHMLNSLALEEKEQAKEKAKTKPAQKVSRLEAKKEFSTSRVMCGVWGYEGSELVFVPYFVLEGDGTAKFGSQSLILRADSGKRIEFPFSQTYEITTENELHPSITVTLYSAPQFFDGAPSDSMDLLVSNTAALSINGGKGPQRQRIPALSSKHGLVAGSCYVYRFFLAHNSSEAPHQVAEHLHSLQKLSGLPPITYQQIDTLSPRKSYATCQKELEAQLADVDKFSHYWRLKFQIRRLATNGILTPEQILSIVPDIVKILRRCGVAVCIAAMQRFSTQIPWAGVETDAKDLDVPSLIQLLTRAEAYALSNEEFFNSDGSFEHNSENMAMIHRVMVTPAGMYLYGPDPEPMNRVLRKYPNHHEFFLRVSFADEDGEPVRYNPRVSNDQIFNERFKSVLRNGISIAGRKYDFLGFSHSSLRAQSCWFMAPFTYNGSLLFYKKFIEELGDFTQIRCPAKCAARIGQAFSETPVAVTFPPGTIEKIGDIERNGRVFSDGVGTMSTSVMRKIWKAVSSMGDLKPTCFQIRYQGAKGMLSLDTRLIGDSVLLRPSMIKFEGSTSMDIELCGSSLRPLPMYLNRQVIKIMEDMGVQDSWFMDLQSQEVARLRKITATATNAAKFLKSQLIGEAGNLSWFIKRLSSLGLEFRCDRFLRDVLELSVMMQVRVMKYRARIPVPSGMTLYGIMDETNFLEEGQIFCTFMDGKTKKNVVGKNLVITRSPALHPGDIQLVEGVTPPFDSPLLNLSNCICFSQKGERDLPSKLSGGDLDGDLYNVIWDRGCKPTHICLPADYPRQVPQDIGREVTPDDMTDFFIKFMETDQLGRIATSHQILADQRDQGTSDLDCKRLAELHSTAVDFSKTGIPVNMKLMPRFTPIRPDFMAPGPNIKIEKKEGLLVDQPSRQMPDEQIEDEDFAPYRYYESKKILGKLFRAIDEHEIFGDLHTYRMTSSSGKTLLEELWSYVQNKCRPIDWRQHLNDAREIKEMYEECLLTIMRTYSEHPLRPMSELEAFIGNILGARGSQSKRQRDLSIPMKEAFDRDVGFIADLIRGGKEDADEHGSDENKNKALERSIACFEVSLGEARRVTQGGRKNEPLVSFRYIAAAVCLKEMEKAFG</sequence>
<evidence type="ECO:0000313" key="4">
    <source>
        <dbReference type="EMBL" id="PMD45630.1"/>
    </source>
</evidence>
<dbReference type="Pfam" id="PF25358">
    <property type="entry name" value="PH_fung_RdRP"/>
    <property type="match status" value="1"/>
</dbReference>
<dbReference type="EC" id="2.7.7.48" evidence="1"/>
<feature type="domain" description="RDRP core" evidence="2">
    <location>
        <begin position="429"/>
        <end position="1023"/>
    </location>
</feature>
<evidence type="ECO:0000259" key="3">
    <source>
        <dbReference type="Pfam" id="PF25358"/>
    </source>
</evidence>
<keyword evidence="5" id="KW-1185">Reference proteome</keyword>
<organism evidence="4 5">
    <name type="scientific">Hyaloscypha variabilis (strain UAMH 11265 / GT02V1 / F)</name>
    <name type="common">Meliniomyces variabilis</name>
    <dbReference type="NCBI Taxonomy" id="1149755"/>
    <lineage>
        <taxon>Eukaryota</taxon>
        <taxon>Fungi</taxon>
        <taxon>Dikarya</taxon>
        <taxon>Ascomycota</taxon>
        <taxon>Pezizomycotina</taxon>
        <taxon>Leotiomycetes</taxon>
        <taxon>Helotiales</taxon>
        <taxon>Hyaloscyphaceae</taxon>
        <taxon>Hyaloscypha</taxon>
        <taxon>Hyaloscypha variabilis</taxon>
    </lineage>
</organism>
<name>A0A2J6S4D1_HYAVF</name>
<dbReference type="PANTHER" id="PTHR23079">
    <property type="entry name" value="RNA-DEPENDENT RNA POLYMERASE"/>
    <property type="match status" value="1"/>
</dbReference>
<dbReference type="InterPro" id="IPR057596">
    <property type="entry name" value="RDRP_core"/>
</dbReference>
<dbReference type="GO" id="GO:0003723">
    <property type="term" value="F:RNA binding"/>
    <property type="evidence" value="ECO:0007669"/>
    <property type="project" value="UniProtKB-KW"/>
</dbReference>
<protein>
    <recommendedName>
        <fullName evidence="1">RNA-dependent RNA polymerase</fullName>
        <ecNumber evidence="1">2.7.7.48</ecNumber>
    </recommendedName>
</protein>
<feature type="domain" description="RdRP-like PH" evidence="3">
    <location>
        <begin position="128"/>
        <end position="299"/>
    </location>
</feature>
<dbReference type="GO" id="GO:0003968">
    <property type="term" value="F:RNA-directed RNA polymerase activity"/>
    <property type="evidence" value="ECO:0007669"/>
    <property type="project" value="UniProtKB-KW"/>
</dbReference>
<accession>A0A2J6S4D1</accession>
<evidence type="ECO:0000256" key="1">
    <source>
        <dbReference type="RuleBase" id="RU363098"/>
    </source>
</evidence>
<evidence type="ECO:0000259" key="2">
    <source>
        <dbReference type="Pfam" id="PF05183"/>
    </source>
</evidence>
<dbReference type="GO" id="GO:0031380">
    <property type="term" value="C:nuclear RNA-directed RNA polymerase complex"/>
    <property type="evidence" value="ECO:0007669"/>
    <property type="project" value="TreeGrafter"/>
</dbReference>
<dbReference type="Pfam" id="PF05183">
    <property type="entry name" value="RdRP"/>
    <property type="match status" value="1"/>
</dbReference>
<dbReference type="Proteomes" id="UP000235786">
    <property type="component" value="Unassembled WGS sequence"/>
</dbReference>
<reference evidence="4 5" key="1">
    <citation type="submission" date="2016-04" db="EMBL/GenBank/DDBJ databases">
        <title>A degradative enzymes factory behind the ericoid mycorrhizal symbiosis.</title>
        <authorList>
            <consortium name="DOE Joint Genome Institute"/>
            <person name="Martino E."/>
            <person name="Morin E."/>
            <person name="Grelet G."/>
            <person name="Kuo A."/>
            <person name="Kohler A."/>
            <person name="Daghino S."/>
            <person name="Barry K."/>
            <person name="Choi C."/>
            <person name="Cichocki N."/>
            <person name="Clum A."/>
            <person name="Copeland A."/>
            <person name="Hainaut M."/>
            <person name="Haridas S."/>
            <person name="Labutti K."/>
            <person name="Lindquist E."/>
            <person name="Lipzen A."/>
            <person name="Khouja H.-R."/>
            <person name="Murat C."/>
            <person name="Ohm R."/>
            <person name="Olson A."/>
            <person name="Spatafora J."/>
            <person name="Veneault-Fourrey C."/>
            <person name="Henrissat B."/>
            <person name="Grigoriev I."/>
            <person name="Martin F."/>
            <person name="Perotto S."/>
        </authorList>
    </citation>
    <scope>NUCLEOTIDE SEQUENCE [LARGE SCALE GENOMIC DNA]</scope>
    <source>
        <strain evidence="4 5">F</strain>
    </source>
</reference>
<keyword evidence="1" id="KW-0694">RNA-binding</keyword>
<gene>
    <name evidence="4" type="ORF">L207DRAFT_482073</name>
</gene>
<dbReference type="EMBL" id="KZ613940">
    <property type="protein sequence ID" value="PMD45630.1"/>
    <property type="molecule type" value="Genomic_DNA"/>
</dbReference>
<dbReference type="AlphaFoldDB" id="A0A2J6S4D1"/>
<dbReference type="GO" id="GO:0030422">
    <property type="term" value="P:siRNA processing"/>
    <property type="evidence" value="ECO:0007669"/>
    <property type="project" value="TreeGrafter"/>
</dbReference>
<evidence type="ECO:0000313" key="5">
    <source>
        <dbReference type="Proteomes" id="UP000235786"/>
    </source>
</evidence>
<dbReference type="InterPro" id="IPR007855">
    <property type="entry name" value="RDRP"/>
</dbReference>
<dbReference type="OrthoDB" id="6513042at2759"/>
<dbReference type="InterPro" id="IPR057503">
    <property type="entry name" value="PH_RdRP"/>
</dbReference>
<dbReference type="PANTHER" id="PTHR23079:SF17">
    <property type="entry name" value="RNA-DEPENDENT RNA POLYMERASE"/>
    <property type="match status" value="1"/>
</dbReference>
<comment type="similarity">
    <text evidence="1">Belongs to the RdRP family.</text>
</comment>
<proteinExistence type="inferred from homology"/>
<dbReference type="STRING" id="1149755.A0A2J6S4D1"/>
<keyword evidence="1" id="KW-0808">Transferase</keyword>
<keyword evidence="1" id="KW-0696">RNA-directed RNA polymerase</keyword>
<keyword evidence="1" id="KW-0548">Nucleotidyltransferase</keyword>